<feature type="transmembrane region" description="Helical" evidence="1">
    <location>
        <begin position="209"/>
        <end position="236"/>
    </location>
</feature>
<protein>
    <recommendedName>
        <fullName evidence="4">Transporter</fullName>
    </recommendedName>
</protein>
<dbReference type="InterPro" id="IPR038728">
    <property type="entry name" value="YkvI-like"/>
</dbReference>
<name>A0A3M8CZV9_9BACL</name>
<dbReference type="Proteomes" id="UP000271031">
    <property type="component" value="Unassembled WGS sequence"/>
</dbReference>
<feature type="transmembrane region" description="Helical" evidence="1">
    <location>
        <begin position="176"/>
        <end position="197"/>
    </location>
</feature>
<keyword evidence="3" id="KW-1185">Reference proteome</keyword>
<sequence length="344" mass="37760">MNRTAWQIAVISAASALGGTYLFGGEWLRFFSYFGSWGTIGIVLVTLGFVWLTAKIVLLIRDTGLQSHRQFLFHLFGERAAPALSSTLALLLLIYVGSLLQEYAKAAQGTLSLPMLAGMLVCAALSFAFLRSKGSTVFAGSIIALAMSALLLGLVFSLQHYVPLPPLTYQLNISWLWHAIFFVCLHALLLFSAFLPTHSTEDTSVSTPVVYLGAAFGGIIILTISLIGHFAILAHWHDAHSLENPLLEILTNRSPLLLYPYLLVALWQVSLVASMLIRSVCEPLLQSSELRPLPLQLLFLGLVVLIAFGGSIVPHFSVYVELLLRLIGFTILVRLIQQKFAKRP</sequence>
<keyword evidence="1" id="KW-0472">Membrane</keyword>
<dbReference type="AlphaFoldDB" id="A0A3M8CZV9"/>
<keyword evidence="1" id="KW-0812">Transmembrane</keyword>
<evidence type="ECO:0000256" key="1">
    <source>
        <dbReference type="SAM" id="Phobius"/>
    </source>
</evidence>
<proteinExistence type="predicted"/>
<dbReference type="RefSeq" id="WP_122920850.1">
    <property type="nucleotide sequence ID" value="NZ_RHHQ01000023.1"/>
</dbReference>
<dbReference type="OrthoDB" id="2476065at2"/>
<dbReference type="PANTHER" id="PTHR37814:SF1">
    <property type="entry name" value="MEMBRANE PROTEIN"/>
    <property type="match status" value="1"/>
</dbReference>
<dbReference type="EMBL" id="RHHQ01000023">
    <property type="protein sequence ID" value="RNB81168.1"/>
    <property type="molecule type" value="Genomic_DNA"/>
</dbReference>
<feature type="transmembrane region" description="Helical" evidence="1">
    <location>
        <begin position="293"/>
        <end position="312"/>
    </location>
</feature>
<organism evidence="2 3">
    <name type="scientific">Brevibacillus fluminis</name>
    <dbReference type="NCBI Taxonomy" id="511487"/>
    <lineage>
        <taxon>Bacteria</taxon>
        <taxon>Bacillati</taxon>
        <taxon>Bacillota</taxon>
        <taxon>Bacilli</taxon>
        <taxon>Bacillales</taxon>
        <taxon>Paenibacillaceae</taxon>
        <taxon>Brevibacillus</taxon>
    </lineage>
</organism>
<keyword evidence="1" id="KW-1133">Transmembrane helix</keyword>
<accession>A0A3M8CZV9</accession>
<evidence type="ECO:0000313" key="3">
    <source>
        <dbReference type="Proteomes" id="UP000271031"/>
    </source>
</evidence>
<feature type="transmembrane region" description="Helical" evidence="1">
    <location>
        <begin position="81"/>
        <end position="100"/>
    </location>
</feature>
<feature type="transmembrane region" description="Helical" evidence="1">
    <location>
        <begin position="112"/>
        <end position="130"/>
    </location>
</feature>
<comment type="caution">
    <text evidence="2">The sequence shown here is derived from an EMBL/GenBank/DDBJ whole genome shotgun (WGS) entry which is preliminary data.</text>
</comment>
<feature type="transmembrane region" description="Helical" evidence="1">
    <location>
        <begin position="34"/>
        <end position="60"/>
    </location>
</feature>
<feature type="transmembrane region" description="Helical" evidence="1">
    <location>
        <begin position="256"/>
        <end position="281"/>
    </location>
</feature>
<feature type="transmembrane region" description="Helical" evidence="1">
    <location>
        <begin position="137"/>
        <end position="156"/>
    </location>
</feature>
<dbReference type="PANTHER" id="PTHR37814">
    <property type="entry name" value="CONSERVED MEMBRANE PROTEIN"/>
    <property type="match status" value="1"/>
</dbReference>
<evidence type="ECO:0008006" key="4">
    <source>
        <dbReference type="Google" id="ProtNLM"/>
    </source>
</evidence>
<reference evidence="2 3" key="1">
    <citation type="submission" date="2018-10" db="EMBL/GenBank/DDBJ databases">
        <title>Phylogenomics of Brevibacillus.</title>
        <authorList>
            <person name="Dunlap C."/>
        </authorList>
    </citation>
    <scope>NUCLEOTIDE SEQUENCE [LARGE SCALE GENOMIC DNA]</scope>
    <source>
        <strain evidence="2 3">JCM 15716</strain>
    </source>
</reference>
<gene>
    <name evidence="2" type="ORF">EDM56_25945</name>
</gene>
<evidence type="ECO:0000313" key="2">
    <source>
        <dbReference type="EMBL" id="RNB81168.1"/>
    </source>
</evidence>